<feature type="region of interest" description="Disordered" evidence="1">
    <location>
        <begin position="256"/>
        <end position="283"/>
    </location>
</feature>
<dbReference type="Gene3D" id="1.10.287.110">
    <property type="entry name" value="DnaJ domain"/>
    <property type="match status" value="1"/>
</dbReference>
<dbReference type="InterPro" id="IPR042977">
    <property type="entry name" value="AtJ6-like"/>
</dbReference>
<feature type="compositionally biased region" description="Basic and acidic residues" evidence="1">
    <location>
        <begin position="267"/>
        <end position="277"/>
    </location>
</feature>
<dbReference type="SUPFAM" id="SSF46565">
    <property type="entry name" value="Chaperone J-domain"/>
    <property type="match status" value="1"/>
</dbReference>
<evidence type="ECO:0000259" key="2">
    <source>
        <dbReference type="PROSITE" id="PS50076"/>
    </source>
</evidence>
<dbReference type="Proteomes" id="UP000775213">
    <property type="component" value="Unassembled WGS sequence"/>
</dbReference>
<feature type="domain" description="J" evidence="2">
    <location>
        <begin position="34"/>
        <end position="99"/>
    </location>
</feature>
<dbReference type="InterPro" id="IPR056453">
    <property type="entry name" value="HTH_DNAJC9"/>
</dbReference>
<feature type="compositionally biased region" description="Basic and acidic residues" evidence="1">
    <location>
        <begin position="8"/>
        <end position="31"/>
    </location>
</feature>
<dbReference type="Pfam" id="PF00226">
    <property type="entry name" value="DnaJ"/>
    <property type="match status" value="1"/>
</dbReference>
<accession>A0AAV7HAL3</accession>
<evidence type="ECO:0000313" key="4">
    <source>
        <dbReference type="Proteomes" id="UP000775213"/>
    </source>
</evidence>
<dbReference type="InterPro" id="IPR001623">
    <property type="entry name" value="DnaJ_domain"/>
</dbReference>
<gene>
    <name evidence="3" type="ORF">IEQ34_004822</name>
</gene>
<dbReference type="CDD" id="cd06257">
    <property type="entry name" value="DnaJ"/>
    <property type="match status" value="1"/>
</dbReference>
<name>A0AAV7HAL3_DENCH</name>
<reference evidence="3 4" key="1">
    <citation type="journal article" date="2021" name="Hortic Res">
        <title>Chromosome-scale assembly of the Dendrobium chrysotoxum genome enhances the understanding of orchid evolution.</title>
        <authorList>
            <person name="Zhang Y."/>
            <person name="Zhang G.Q."/>
            <person name="Zhang D."/>
            <person name="Liu X.D."/>
            <person name="Xu X.Y."/>
            <person name="Sun W.H."/>
            <person name="Yu X."/>
            <person name="Zhu X."/>
            <person name="Wang Z.W."/>
            <person name="Zhao X."/>
            <person name="Zhong W.Y."/>
            <person name="Chen H."/>
            <person name="Yin W.L."/>
            <person name="Huang T."/>
            <person name="Niu S.C."/>
            <person name="Liu Z.J."/>
        </authorList>
    </citation>
    <scope>NUCLEOTIDE SEQUENCE [LARGE SCALE GENOMIC DNA]</scope>
    <source>
        <strain evidence="3">Lindl</strain>
    </source>
</reference>
<evidence type="ECO:0000256" key="1">
    <source>
        <dbReference type="SAM" id="MobiDB-lite"/>
    </source>
</evidence>
<organism evidence="3 4">
    <name type="scientific">Dendrobium chrysotoxum</name>
    <name type="common">Orchid</name>
    <dbReference type="NCBI Taxonomy" id="161865"/>
    <lineage>
        <taxon>Eukaryota</taxon>
        <taxon>Viridiplantae</taxon>
        <taxon>Streptophyta</taxon>
        <taxon>Embryophyta</taxon>
        <taxon>Tracheophyta</taxon>
        <taxon>Spermatophyta</taxon>
        <taxon>Magnoliopsida</taxon>
        <taxon>Liliopsida</taxon>
        <taxon>Asparagales</taxon>
        <taxon>Orchidaceae</taxon>
        <taxon>Epidendroideae</taxon>
        <taxon>Malaxideae</taxon>
        <taxon>Dendrobiinae</taxon>
        <taxon>Dendrobium</taxon>
    </lineage>
</organism>
<dbReference type="PROSITE" id="PS50076">
    <property type="entry name" value="DNAJ_2"/>
    <property type="match status" value="1"/>
</dbReference>
<dbReference type="EMBL" id="JAGFBR010000006">
    <property type="protein sequence ID" value="KAH0464719.1"/>
    <property type="molecule type" value="Genomic_DNA"/>
</dbReference>
<proteinExistence type="predicted"/>
<dbReference type="GO" id="GO:0005783">
    <property type="term" value="C:endoplasmic reticulum"/>
    <property type="evidence" value="ECO:0007669"/>
    <property type="project" value="UniProtKB-ARBA"/>
</dbReference>
<dbReference type="PANTHER" id="PTHR44916:SF1">
    <property type="entry name" value="CHAPERONE DNAJ-DOMAIN SUPERFAMILY PROTEIN-RELATED"/>
    <property type="match status" value="1"/>
</dbReference>
<dbReference type="Pfam" id="PF23302">
    <property type="entry name" value="HTH_DNAJC9"/>
    <property type="match status" value="1"/>
</dbReference>
<dbReference type="AlphaFoldDB" id="A0AAV7HAL3"/>
<protein>
    <recommendedName>
        <fullName evidence="2">J domain-containing protein</fullName>
    </recommendedName>
</protein>
<dbReference type="PRINTS" id="PR00625">
    <property type="entry name" value="JDOMAIN"/>
</dbReference>
<keyword evidence="4" id="KW-1185">Reference proteome</keyword>
<dbReference type="PANTHER" id="PTHR44916">
    <property type="entry name" value="CHAPERONE DNAJ-DOMAIN SUPERFAMILY PROTEIN-RELATED"/>
    <property type="match status" value="1"/>
</dbReference>
<comment type="caution">
    <text evidence="3">The sequence shown here is derived from an EMBL/GenBank/DDBJ whole genome shotgun (WGS) entry which is preliminary data.</text>
</comment>
<feature type="region of interest" description="Disordered" evidence="1">
    <location>
        <begin position="1"/>
        <end position="31"/>
    </location>
</feature>
<dbReference type="SMART" id="SM00271">
    <property type="entry name" value="DnaJ"/>
    <property type="match status" value="1"/>
</dbReference>
<sequence>MGKRKRPRVSEEEEHRADQESGGGREESDAREKSLYEILGVEKTASQHEIKKAYYKLALRLHPDKNPGDEEAKEKFQLLQKVMSVLGDEEKRAFYDQTDSVDDDALCGEGANNLRDFFRTMYREVTEADIEEFEANYRGSDSEKTDLKELYSKFKGNMNRLFCSMLCSDPKLDSHRFKHIIDEAISEGELKPTKAYQKWAKQISETKPPTDTLAKKRKSKRQSNLDLVAVITQRRSKRKEHFNSFLSSVVAKYGGQVAPEPTEEEFERARQRLESLKGNKRRK</sequence>
<evidence type="ECO:0000313" key="3">
    <source>
        <dbReference type="EMBL" id="KAH0464719.1"/>
    </source>
</evidence>
<dbReference type="InterPro" id="IPR036869">
    <property type="entry name" value="J_dom_sf"/>
</dbReference>